<dbReference type="AlphaFoldDB" id="A0A917KA24"/>
<reference evidence="1" key="1">
    <citation type="journal article" date="2014" name="Int. J. Syst. Evol. Microbiol.">
        <title>Complete genome sequence of Corynebacterium casei LMG S-19264T (=DSM 44701T), isolated from a smear-ripened cheese.</title>
        <authorList>
            <consortium name="US DOE Joint Genome Institute (JGI-PGF)"/>
            <person name="Walter F."/>
            <person name="Albersmeier A."/>
            <person name="Kalinowski J."/>
            <person name="Ruckert C."/>
        </authorList>
    </citation>
    <scope>NUCLEOTIDE SEQUENCE</scope>
    <source>
        <strain evidence="1">JCM 18487</strain>
    </source>
</reference>
<evidence type="ECO:0000313" key="2">
    <source>
        <dbReference type="Proteomes" id="UP000637695"/>
    </source>
</evidence>
<reference evidence="1" key="2">
    <citation type="submission" date="2020-09" db="EMBL/GenBank/DDBJ databases">
        <authorList>
            <person name="Sun Q."/>
            <person name="Ohkuma M."/>
        </authorList>
    </citation>
    <scope>NUCLEOTIDE SEQUENCE</scope>
    <source>
        <strain evidence="1">JCM 18487</strain>
    </source>
</reference>
<proteinExistence type="predicted"/>
<accession>A0A917KA24</accession>
<dbReference type="Proteomes" id="UP000637695">
    <property type="component" value="Unassembled WGS sequence"/>
</dbReference>
<keyword evidence="2" id="KW-1185">Reference proteome</keyword>
<comment type="caution">
    <text evidence="1">The sequence shown here is derived from an EMBL/GenBank/DDBJ whole genome shotgun (WGS) entry which is preliminary data.</text>
</comment>
<name>A0A917KA24_9BACL</name>
<evidence type="ECO:0000313" key="1">
    <source>
        <dbReference type="EMBL" id="GGJ04876.1"/>
    </source>
</evidence>
<dbReference type="EMBL" id="BMOY01000016">
    <property type="protein sequence ID" value="GGJ04876.1"/>
    <property type="molecule type" value="Genomic_DNA"/>
</dbReference>
<protein>
    <submittedName>
        <fullName evidence="1">Uncharacterized protein</fullName>
    </submittedName>
</protein>
<sequence length="273" mass="31009">MARQDTLMKALMRALSDGALDVFGVRGVELREPLPTELPANTLRNDKAWRMRDGRILHLEFQSTREPALYRFLEYDARLARAYQTDVRTVVMYHGGVTNAPEELSIGVALYRVENVYLSKLDGDEALDAVERHLSAGAWEPGDRLRLALAMNMRVRDETRAFERLLALIPAVPDEAERDLVISAILALGDQTLEEAQRARLREELKKVSKIVEELYQEGRQEGFQIGRIEGARLKSIQIAEELFHRGTPVKDVAEITGLSEQEAEEVRRRVMS</sequence>
<gene>
    <name evidence="1" type="ORF">GCM10010885_12530</name>
</gene>
<organism evidence="1 2">
    <name type="scientific">Alicyclobacillus cellulosilyticus</name>
    <dbReference type="NCBI Taxonomy" id="1003997"/>
    <lineage>
        <taxon>Bacteria</taxon>
        <taxon>Bacillati</taxon>
        <taxon>Bacillota</taxon>
        <taxon>Bacilli</taxon>
        <taxon>Bacillales</taxon>
        <taxon>Alicyclobacillaceae</taxon>
        <taxon>Alicyclobacillus</taxon>
    </lineage>
</organism>